<dbReference type="PROSITE" id="PS50977">
    <property type="entry name" value="HTH_TETR_2"/>
    <property type="match status" value="1"/>
</dbReference>
<gene>
    <name evidence="4" type="ORF">I6U51_13755</name>
</gene>
<evidence type="ECO:0000313" key="5">
    <source>
        <dbReference type="Proteomes" id="UP000622687"/>
    </source>
</evidence>
<proteinExistence type="predicted"/>
<dbReference type="EMBL" id="JAEEGB010000015">
    <property type="protein sequence ID" value="MBI6873765.1"/>
    <property type="molecule type" value="Genomic_DNA"/>
</dbReference>
<reference evidence="4" key="1">
    <citation type="submission" date="2020-12" db="EMBL/GenBank/DDBJ databases">
        <title>Clostridium thailandense sp. nov., a novel acetogenic bacterium isolated from peat land soil in Thailand.</title>
        <authorList>
            <person name="Chaikitkaew S."/>
            <person name="Birkeland N.K."/>
        </authorList>
    </citation>
    <scope>NUCLEOTIDE SEQUENCE</scope>
    <source>
        <strain evidence="4">DSM 17425</strain>
    </source>
</reference>
<dbReference type="RefSeq" id="WP_211143191.1">
    <property type="nucleotide sequence ID" value="NZ_JAEEGB010000015.1"/>
</dbReference>
<sequence length="222" mass="25810">MDLENKELLEKLLSNEGFSEEEMTKRQWQILEAAVKVFSAKGFDGSRTSEIAKEADVAEGTIFRYYKTKKDLLMGLLIPLITKFFRPMILDSAERIIKNEEDKPVEEVLNDLLIDRFHLIDKNLPLIKTIFMEAAYQPELLETLQKDLAPKIIPFINFFIESNIKNNNFRDLEPKLVTRTLMSLLLGYVIFSNTFPEFFQGENHEDELRKIVDIFLNGVSNI</sequence>
<protein>
    <submittedName>
        <fullName evidence="4">TetR/AcrR family transcriptional regulator</fullName>
    </submittedName>
</protein>
<comment type="caution">
    <text evidence="4">The sequence shown here is derived from an EMBL/GenBank/DDBJ whole genome shotgun (WGS) entry which is preliminary data.</text>
</comment>
<organism evidence="4 5">
    <name type="scientific">Clostridium aciditolerans</name>
    <dbReference type="NCBI Taxonomy" id="339861"/>
    <lineage>
        <taxon>Bacteria</taxon>
        <taxon>Bacillati</taxon>
        <taxon>Bacillota</taxon>
        <taxon>Clostridia</taxon>
        <taxon>Eubacteriales</taxon>
        <taxon>Clostridiaceae</taxon>
        <taxon>Clostridium</taxon>
    </lineage>
</organism>
<dbReference type="Pfam" id="PF00440">
    <property type="entry name" value="TetR_N"/>
    <property type="match status" value="1"/>
</dbReference>
<dbReference type="PRINTS" id="PR00455">
    <property type="entry name" value="HTHTETR"/>
</dbReference>
<dbReference type="PANTHER" id="PTHR43479">
    <property type="entry name" value="ACREF/ENVCD OPERON REPRESSOR-RELATED"/>
    <property type="match status" value="1"/>
</dbReference>
<name>A0A934M461_9CLOT</name>
<dbReference type="PANTHER" id="PTHR43479:SF11">
    <property type="entry name" value="ACREF_ENVCD OPERON REPRESSOR-RELATED"/>
    <property type="match status" value="1"/>
</dbReference>
<evidence type="ECO:0000256" key="2">
    <source>
        <dbReference type="PROSITE-ProRule" id="PRU00335"/>
    </source>
</evidence>
<dbReference type="AlphaFoldDB" id="A0A934M461"/>
<feature type="DNA-binding region" description="H-T-H motif" evidence="2">
    <location>
        <begin position="47"/>
        <end position="66"/>
    </location>
</feature>
<dbReference type="Gene3D" id="1.10.10.60">
    <property type="entry name" value="Homeodomain-like"/>
    <property type="match status" value="1"/>
</dbReference>
<evidence type="ECO:0000313" key="4">
    <source>
        <dbReference type="EMBL" id="MBI6873765.1"/>
    </source>
</evidence>
<feature type="domain" description="HTH tetR-type" evidence="3">
    <location>
        <begin position="24"/>
        <end position="84"/>
    </location>
</feature>
<dbReference type="Proteomes" id="UP000622687">
    <property type="component" value="Unassembled WGS sequence"/>
</dbReference>
<keyword evidence="5" id="KW-1185">Reference proteome</keyword>
<accession>A0A934M461</accession>
<dbReference type="SUPFAM" id="SSF48498">
    <property type="entry name" value="Tetracyclin repressor-like, C-terminal domain"/>
    <property type="match status" value="1"/>
</dbReference>
<dbReference type="Gene3D" id="1.10.357.10">
    <property type="entry name" value="Tetracycline Repressor, domain 2"/>
    <property type="match status" value="1"/>
</dbReference>
<dbReference type="GO" id="GO:0003677">
    <property type="term" value="F:DNA binding"/>
    <property type="evidence" value="ECO:0007669"/>
    <property type="project" value="UniProtKB-UniRule"/>
</dbReference>
<evidence type="ECO:0000256" key="1">
    <source>
        <dbReference type="ARBA" id="ARBA00023125"/>
    </source>
</evidence>
<keyword evidence="1 2" id="KW-0238">DNA-binding</keyword>
<dbReference type="InterPro" id="IPR009057">
    <property type="entry name" value="Homeodomain-like_sf"/>
</dbReference>
<dbReference type="InterPro" id="IPR036271">
    <property type="entry name" value="Tet_transcr_reg_TetR-rel_C_sf"/>
</dbReference>
<evidence type="ECO:0000259" key="3">
    <source>
        <dbReference type="PROSITE" id="PS50977"/>
    </source>
</evidence>
<dbReference type="InterPro" id="IPR050624">
    <property type="entry name" value="HTH-type_Tx_Regulator"/>
</dbReference>
<dbReference type="InterPro" id="IPR001647">
    <property type="entry name" value="HTH_TetR"/>
</dbReference>
<dbReference type="SUPFAM" id="SSF46689">
    <property type="entry name" value="Homeodomain-like"/>
    <property type="match status" value="1"/>
</dbReference>